<evidence type="ECO:0000313" key="6">
    <source>
        <dbReference type="Proteomes" id="UP001055153"/>
    </source>
</evidence>
<proteinExistence type="predicted"/>
<keyword evidence="6" id="KW-1185">Reference proteome</keyword>
<dbReference type="SMART" id="SM00422">
    <property type="entry name" value="HTH_MERR"/>
    <property type="match status" value="1"/>
</dbReference>
<dbReference type="InterPro" id="IPR000551">
    <property type="entry name" value="MerR-type_HTH_dom"/>
</dbReference>
<dbReference type="Proteomes" id="UP001055153">
    <property type="component" value="Unassembled WGS sequence"/>
</dbReference>
<dbReference type="PANTHER" id="PTHR30204">
    <property type="entry name" value="REDOX-CYCLING DRUG-SENSING TRANSCRIPTIONAL ACTIVATOR SOXR"/>
    <property type="match status" value="1"/>
</dbReference>
<dbReference type="PROSITE" id="PS50937">
    <property type="entry name" value="HTH_MERR_2"/>
    <property type="match status" value="1"/>
</dbReference>
<dbReference type="PRINTS" id="PR00040">
    <property type="entry name" value="HTHMERR"/>
</dbReference>
<dbReference type="CDD" id="cd04785">
    <property type="entry name" value="HTH_CadR-PbrR-like"/>
    <property type="match status" value="1"/>
</dbReference>
<evidence type="ECO:0000259" key="4">
    <source>
        <dbReference type="PROSITE" id="PS50937"/>
    </source>
</evidence>
<dbReference type="InterPro" id="IPR047057">
    <property type="entry name" value="MerR_fam"/>
</dbReference>
<keyword evidence="3" id="KW-0804">Transcription</keyword>
<evidence type="ECO:0000313" key="5">
    <source>
        <dbReference type="EMBL" id="GJE02706.1"/>
    </source>
</evidence>
<feature type="domain" description="HTH merR-type" evidence="4">
    <location>
        <begin position="11"/>
        <end position="80"/>
    </location>
</feature>
<gene>
    <name evidence="5" type="primary">merR1_2</name>
    <name evidence="5" type="ORF">GMJLKIPL_4655</name>
</gene>
<evidence type="ECO:0000256" key="2">
    <source>
        <dbReference type="ARBA" id="ARBA00023125"/>
    </source>
</evidence>
<dbReference type="InterPro" id="IPR015358">
    <property type="entry name" value="Tscrpt_reg_MerR_DNA-bd"/>
</dbReference>
<reference evidence="5" key="1">
    <citation type="journal article" date="2021" name="Front. Microbiol.">
        <title>Comprehensive Comparative Genomics and Phenotyping of Methylobacterium Species.</title>
        <authorList>
            <person name="Alessa O."/>
            <person name="Ogura Y."/>
            <person name="Fujitani Y."/>
            <person name="Takami H."/>
            <person name="Hayashi T."/>
            <person name="Sahin N."/>
            <person name="Tani A."/>
        </authorList>
    </citation>
    <scope>NUCLEOTIDE SEQUENCE</scope>
    <source>
        <strain evidence="5">DSM 17168</strain>
    </source>
</reference>
<dbReference type="PANTHER" id="PTHR30204:SF92">
    <property type="entry name" value="HTH-TYPE TRANSCRIPTIONAL REGULATOR ZNTR"/>
    <property type="match status" value="1"/>
</dbReference>
<reference evidence="5" key="2">
    <citation type="submission" date="2021-08" db="EMBL/GenBank/DDBJ databases">
        <authorList>
            <person name="Tani A."/>
            <person name="Ola A."/>
            <person name="Ogura Y."/>
            <person name="Katsura K."/>
            <person name="Hayashi T."/>
        </authorList>
    </citation>
    <scope>NUCLEOTIDE SEQUENCE</scope>
    <source>
        <strain evidence="5">DSM 17168</strain>
    </source>
</reference>
<protein>
    <submittedName>
        <fullName evidence="5">Mercuric resistance operon regulatory protein</fullName>
    </submittedName>
</protein>
<evidence type="ECO:0000256" key="1">
    <source>
        <dbReference type="ARBA" id="ARBA00023015"/>
    </source>
</evidence>
<keyword evidence="2" id="KW-0238">DNA-binding</keyword>
<organism evidence="5 6">
    <name type="scientific">Methylobacterium isbiliense</name>
    <dbReference type="NCBI Taxonomy" id="315478"/>
    <lineage>
        <taxon>Bacteria</taxon>
        <taxon>Pseudomonadati</taxon>
        <taxon>Pseudomonadota</taxon>
        <taxon>Alphaproteobacteria</taxon>
        <taxon>Hyphomicrobiales</taxon>
        <taxon>Methylobacteriaceae</taxon>
        <taxon>Methylobacterium</taxon>
    </lineage>
</organism>
<keyword evidence="1" id="KW-0805">Transcription regulation</keyword>
<dbReference type="Pfam" id="PF00376">
    <property type="entry name" value="MerR"/>
    <property type="match status" value="1"/>
</dbReference>
<dbReference type="InterPro" id="IPR009061">
    <property type="entry name" value="DNA-bd_dom_put_sf"/>
</dbReference>
<dbReference type="Pfam" id="PF09278">
    <property type="entry name" value="MerR-DNA-bind"/>
    <property type="match status" value="1"/>
</dbReference>
<dbReference type="RefSeq" id="WP_238239744.1">
    <property type="nucleotide sequence ID" value="NZ_BPQQ01000059.1"/>
</dbReference>
<dbReference type="Gene3D" id="1.10.1660.10">
    <property type="match status" value="1"/>
</dbReference>
<dbReference type="SUPFAM" id="SSF46955">
    <property type="entry name" value="Putative DNA-binding domain"/>
    <property type="match status" value="1"/>
</dbReference>
<accession>A0ABQ4SLY0</accession>
<comment type="caution">
    <text evidence="5">The sequence shown here is derived from an EMBL/GenBank/DDBJ whole genome shotgun (WGS) entry which is preliminary data.</text>
</comment>
<sequence length="138" mass="15402">MNQITPSRGETFHIGELSRRAGVHIETIRYYELIKMLPPPPRSEGGRRVYGAEHAQTLTFIRRGRELGFTLNEIRALIALGNSSFACCCDVREIAAKHLDDVRAKIADLKKLERLLSQTIGRCEGGTAPECPVLEILT</sequence>
<evidence type="ECO:0000256" key="3">
    <source>
        <dbReference type="ARBA" id="ARBA00023163"/>
    </source>
</evidence>
<dbReference type="EMBL" id="BPQQ01000059">
    <property type="protein sequence ID" value="GJE02706.1"/>
    <property type="molecule type" value="Genomic_DNA"/>
</dbReference>
<name>A0ABQ4SLY0_9HYPH</name>